<organism evidence="3">
    <name type="scientific">Panicum hallii</name>
    <dbReference type="NCBI Taxonomy" id="206008"/>
    <lineage>
        <taxon>Eukaryota</taxon>
        <taxon>Viridiplantae</taxon>
        <taxon>Streptophyta</taxon>
        <taxon>Embryophyta</taxon>
        <taxon>Tracheophyta</taxon>
        <taxon>Spermatophyta</taxon>
        <taxon>Magnoliopsida</taxon>
        <taxon>Liliopsida</taxon>
        <taxon>Poales</taxon>
        <taxon>Poaceae</taxon>
        <taxon>PACMAD clade</taxon>
        <taxon>Panicoideae</taxon>
        <taxon>Panicodae</taxon>
        <taxon>Paniceae</taxon>
        <taxon>Panicinae</taxon>
        <taxon>Panicum</taxon>
        <taxon>Panicum sect. Panicum</taxon>
    </lineage>
</organism>
<dbReference type="AlphaFoldDB" id="A0A2T8I749"/>
<accession>A0A2T8I749</accession>
<proteinExistence type="predicted"/>
<evidence type="ECO:0000313" key="3">
    <source>
        <dbReference type="EMBL" id="PVH33484.1"/>
    </source>
</evidence>
<evidence type="ECO:0000259" key="1">
    <source>
        <dbReference type="Pfam" id="PF00646"/>
    </source>
</evidence>
<evidence type="ECO:0000259" key="2">
    <source>
        <dbReference type="Pfam" id="PF03478"/>
    </source>
</evidence>
<evidence type="ECO:0008006" key="4">
    <source>
        <dbReference type="Google" id="ProtNLM"/>
    </source>
</evidence>
<dbReference type="Gramene" id="PVH33484">
    <property type="protein sequence ID" value="PVH33484"/>
    <property type="gene ID" value="PAHAL_8G010600"/>
</dbReference>
<gene>
    <name evidence="3" type="ORF">PAHAL_8G010600</name>
</gene>
<dbReference type="Pfam" id="PF03478">
    <property type="entry name" value="Beta-prop_KIB1-4"/>
    <property type="match status" value="1"/>
</dbReference>
<dbReference type="InterPro" id="IPR036047">
    <property type="entry name" value="F-box-like_dom_sf"/>
</dbReference>
<dbReference type="Pfam" id="PF00646">
    <property type="entry name" value="F-box"/>
    <property type="match status" value="1"/>
</dbReference>
<dbReference type="Proteomes" id="UP000243499">
    <property type="component" value="Chromosome 8"/>
</dbReference>
<dbReference type="EMBL" id="CM008053">
    <property type="protein sequence ID" value="PVH33484.1"/>
    <property type="molecule type" value="Genomic_DNA"/>
</dbReference>
<dbReference type="InterPro" id="IPR005174">
    <property type="entry name" value="KIB1-4_b-propeller"/>
</dbReference>
<name>A0A2T8I749_9POAL</name>
<reference evidence="3" key="1">
    <citation type="submission" date="2018-04" db="EMBL/GenBank/DDBJ databases">
        <title>WGS assembly of Panicum hallii.</title>
        <authorList>
            <person name="Lovell J."/>
            <person name="Jenkins J."/>
            <person name="Lowry D."/>
            <person name="Mamidi S."/>
            <person name="Sreedasyam A."/>
            <person name="Weng X."/>
            <person name="Barry K."/>
            <person name="Bonette J."/>
            <person name="Campitelli B."/>
            <person name="Daum C."/>
            <person name="Gordon S."/>
            <person name="Gould B."/>
            <person name="Lipzen A."/>
            <person name="Macqueen A."/>
            <person name="Palacio-Mejia J."/>
            <person name="Plott C."/>
            <person name="Shakirov E."/>
            <person name="Shu S."/>
            <person name="Yoshinaga Y."/>
            <person name="Zane M."/>
            <person name="Rokhsar D."/>
            <person name="Grimwood J."/>
            <person name="Schmutz J."/>
            <person name="Juenger T."/>
        </authorList>
    </citation>
    <scope>NUCLEOTIDE SEQUENCE [LARGE SCALE GENOMIC DNA]</scope>
    <source>
        <strain evidence="3">FIL2</strain>
    </source>
</reference>
<dbReference type="SUPFAM" id="SSF81383">
    <property type="entry name" value="F-box domain"/>
    <property type="match status" value="1"/>
</dbReference>
<dbReference type="PANTHER" id="PTHR33110:SF43">
    <property type="entry name" value="F-BOX DOMAIN-CONTAINING PROTEIN"/>
    <property type="match status" value="1"/>
</dbReference>
<dbReference type="PANTHER" id="PTHR33110">
    <property type="entry name" value="F-BOX/KELCH-REPEAT PROTEIN-RELATED"/>
    <property type="match status" value="1"/>
</dbReference>
<dbReference type="Gene3D" id="1.20.1280.50">
    <property type="match status" value="1"/>
</dbReference>
<feature type="domain" description="F-box" evidence="1">
    <location>
        <begin position="10"/>
        <end position="50"/>
    </location>
</feature>
<protein>
    <recommendedName>
        <fullName evidence="4">DUF295 domain-containing protein</fullName>
    </recommendedName>
</protein>
<sequence>MAQVQGSPPWSDLPQELLGLVFLRLPTRADRAFFPVVCRTWCSAARQCRLLPALAVTMPWLLLPGGNVISFPHGETFQLPEGVRYHNSCGEWLLLSRDGTSCFSMNPFTKATMLLSSSRNVEYSILPVMSELSTVRYTGVECQRRVAVEELGLGGSCGVHSWIEDASGDESLYSYSYYEEPVEVSEDCMVPDHEMPGTWMYNKDIDDVSVLALVVCSTRLIAAIVAVGALGTIALCRPGAAAWSVSAHEECRWLSHMVFFQGKLYALDSNADPEDLIAIDIVDDHDCHEPRVSRIERLIVGAFLPTQKYFLCQCYLLESHGTLLMIRRKLYYKAEHPSERRHGGILVAGSSEFKVFEEGLWSEVRTLGNDQASFLGRGCSRAICVSPYDLSQDCLFFVDDYIDWLWKKTTTSCGVYDMKDEKVRHIVCKQKGSICRKLWNLNKMILIRFTMEGLVLPVLLPLSETARKG</sequence>
<dbReference type="InterPro" id="IPR001810">
    <property type="entry name" value="F-box_dom"/>
</dbReference>
<feature type="domain" description="KIB1-4 beta-propeller" evidence="2">
    <location>
        <begin position="76"/>
        <end position="417"/>
    </location>
</feature>